<dbReference type="RefSeq" id="WP_226543339.1">
    <property type="nucleotide sequence ID" value="NZ_CP129013.1"/>
</dbReference>
<proteinExistence type="predicted"/>
<evidence type="ECO:0000256" key="2">
    <source>
        <dbReference type="SAM" id="SignalP"/>
    </source>
</evidence>
<dbReference type="EMBL" id="CP129013">
    <property type="protein sequence ID" value="WLR41212.1"/>
    <property type="molecule type" value="Genomic_DNA"/>
</dbReference>
<accession>A0ABY9JP75</accession>
<evidence type="ECO:0000313" key="3">
    <source>
        <dbReference type="EMBL" id="WLR41212.1"/>
    </source>
</evidence>
<feature type="coiled-coil region" evidence="1">
    <location>
        <begin position="127"/>
        <end position="154"/>
    </location>
</feature>
<feature type="signal peptide" evidence="2">
    <location>
        <begin position="1"/>
        <end position="22"/>
    </location>
</feature>
<feature type="chain" id="PRO_5045072758" description="Lipoprotein" evidence="2">
    <location>
        <begin position="23"/>
        <end position="170"/>
    </location>
</feature>
<dbReference type="Proteomes" id="UP001197974">
    <property type="component" value="Chromosome"/>
</dbReference>
<protein>
    <recommendedName>
        <fullName evidence="5">Lipoprotein</fullName>
    </recommendedName>
</protein>
<reference evidence="3 4" key="1">
    <citation type="submission" date="2023-06" db="EMBL/GenBank/DDBJ databases">
        <title>Five Gram-positive bacteria isolated from mangrove sediments in Shenzhen, Guangdong, China.</title>
        <authorList>
            <person name="Yu S."/>
            <person name="Zheng W."/>
            <person name="Huang Y."/>
        </authorList>
    </citation>
    <scope>NUCLEOTIDE SEQUENCE [LARGE SCALE GENOMIC DNA]</scope>
    <source>
        <strain evidence="3 4">SaN35-3</strain>
    </source>
</reference>
<name>A0ABY9JP75_9BACI</name>
<evidence type="ECO:0000256" key="1">
    <source>
        <dbReference type="SAM" id="Coils"/>
    </source>
</evidence>
<dbReference type="PROSITE" id="PS51257">
    <property type="entry name" value="PROKAR_LIPOPROTEIN"/>
    <property type="match status" value="1"/>
</dbReference>
<gene>
    <name evidence="3" type="ORF">LC087_09670</name>
</gene>
<sequence length="170" mass="19460">MRTKIILFSIVLTLITGCSLFASEEQEEIIDFVNNDIQKIATYEAEAQQALDTVIGENYTNDAKMYEVLTETVIPTYQKAVDEANQLNSDLDVLKNLISKIKEGSNVYLEGVMLLKEGIEKQDPELINQANDKLEKYTQLSTEYQEQVEQIAEEYNLEYEDESIKNETTQ</sequence>
<evidence type="ECO:0000313" key="4">
    <source>
        <dbReference type="Proteomes" id="UP001197974"/>
    </source>
</evidence>
<keyword evidence="1" id="KW-0175">Coiled coil</keyword>
<evidence type="ECO:0008006" key="5">
    <source>
        <dbReference type="Google" id="ProtNLM"/>
    </source>
</evidence>
<keyword evidence="4" id="KW-1185">Reference proteome</keyword>
<organism evidence="3 4">
    <name type="scientific">Bacillus carboniphilus</name>
    <dbReference type="NCBI Taxonomy" id="86663"/>
    <lineage>
        <taxon>Bacteria</taxon>
        <taxon>Bacillati</taxon>
        <taxon>Bacillota</taxon>
        <taxon>Bacilli</taxon>
        <taxon>Bacillales</taxon>
        <taxon>Bacillaceae</taxon>
        <taxon>Bacillus</taxon>
    </lineage>
</organism>
<keyword evidence="2" id="KW-0732">Signal</keyword>